<name>A0A516SFW0_9NEIS</name>
<dbReference type="Proteomes" id="UP000317550">
    <property type="component" value="Chromosome"/>
</dbReference>
<protein>
    <submittedName>
        <fullName evidence="2">DUF2169 domain-containing protein</fullName>
    </submittedName>
</protein>
<gene>
    <name evidence="2" type="ORF">FNU76_12040</name>
</gene>
<reference evidence="3" key="1">
    <citation type="submission" date="2019-07" db="EMBL/GenBank/DDBJ databases">
        <title>Chitinimonas sp. nov., isolated from Ny-Alesund, arctica soil.</title>
        <authorList>
            <person name="Xu Q."/>
            <person name="Peng F."/>
        </authorList>
    </citation>
    <scope>NUCLEOTIDE SEQUENCE [LARGE SCALE GENOMIC DNA]</scope>
    <source>
        <strain evidence="3">R3-44</strain>
    </source>
</reference>
<dbReference type="EMBL" id="CP041730">
    <property type="protein sequence ID" value="QDQ27032.1"/>
    <property type="molecule type" value="Genomic_DNA"/>
</dbReference>
<dbReference type="InterPro" id="IPR018683">
    <property type="entry name" value="DUF2169"/>
</dbReference>
<evidence type="ECO:0000313" key="2">
    <source>
        <dbReference type="EMBL" id="QDQ27032.1"/>
    </source>
</evidence>
<evidence type="ECO:0000259" key="1">
    <source>
        <dbReference type="Pfam" id="PF09937"/>
    </source>
</evidence>
<sequence length="357" mass="39690">MSIETINTTPFSVFSFEHMLFHGRRYQIVILKQSYALRENGSVVQMHKQRPIRLGDTHLGELDRSSVLLPGDLIPYKPRCEIILTGSARVPQPAASWLAGVGLGEWSKGVRLYGPREWRKGLLGGWKLGEAQATDSTPLLYEHAYGGNFELAGDSPEAGPLLAAYGPNPAGSGWLGKAPHVDLSRTQRKALDERIDNLTSLPAPRIEAIQQAIDEPGEDYEPVGFGAFPAWWQARSKYLADMAPPAPDQRGYPSDFDMAYWQQAPADQWLPFEVKGGETLVLANLLPEGRQEYVLPRSSSFLHLRSPTDISMSLDMQIDTLLVDLDARVLEVVWRRIVQLDELGPDVRIEVISQPLG</sequence>
<evidence type="ECO:0000313" key="3">
    <source>
        <dbReference type="Proteomes" id="UP000317550"/>
    </source>
</evidence>
<dbReference type="KEGG" id="cari:FNU76_12040"/>
<dbReference type="AlphaFoldDB" id="A0A516SFW0"/>
<keyword evidence="3" id="KW-1185">Reference proteome</keyword>
<organism evidence="2 3">
    <name type="scientific">Chitinimonas arctica</name>
    <dbReference type="NCBI Taxonomy" id="2594795"/>
    <lineage>
        <taxon>Bacteria</taxon>
        <taxon>Pseudomonadati</taxon>
        <taxon>Pseudomonadota</taxon>
        <taxon>Betaproteobacteria</taxon>
        <taxon>Neisseriales</taxon>
        <taxon>Chitinibacteraceae</taxon>
        <taxon>Chitinimonas</taxon>
    </lineage>
</organism>
<feature type="domain" description="DUF2169" evidence="1">
    <location>
        <begin position="22"/>
        <end position="335"/>
    </location>
</feature>
<dbReference type="OrthoDB" id="3206505at2"/>
<dbReference type="RefSeq" id="WP_144278425.1">
    <property type="nucleotide sequence ID" value="NZ_CP041730.1"/>
</dbReference>
<dbReference type="Pfam" id="PF09937">
    <property type="entry name" value="DUF2169"/>
    <property type="match status" value="1"/>
</dbReference>
<proteinExistence type="predicted"/>
<accession>A0A516SFW0</accession>